<keyword evidence="1" id="KW-0472">Membrane</keyword>
<dbReference type="RefSeq" id="WP_275088514.1">
    <property type="nucleotide sequence ID" value="NZ_CP119078.1"/>
</dbReference>
<evidence type="ECO:0000313" key="2">
    <source>
        <dbReference type="EMBL" id="WED42698.1"/>
    </source>
</evidence>
<evidence type="ECO:0000256" key="1">
    <source>
        <dbReference type="SAM" id="Phobius"/>
    </source>
</evidence>
<feature type="transmembrane region" description="Helical" evidence="1">
    <location>
        <begin position="6"/>
        <end position="23"/>
    </location>
</feature>
<organism evidence="2 3">
    <name type="scientific">Legionella cardiaca</name>
    <dbReference type="NCBI Taxonomy" id="1071983"/>
    <lineage>
        <taxon>Bacteria</taxon>
        <taxon>Pseudomonadati</taxon>
        <taxon>Pseudomonadota</taxon>
        <taxon>Gammaproteobacteria</taxon>
        <taxon>Legionellales</taxon>
        <taxon>Legionellaceae</taxon>
        <taxon>Legionella</taxon>
    </lineage>
</organism>
<gene>
    <name evidence="2" type="ORF">PXX05_12445</name>
</gene>
<dbReference type="EMBL" id="CP119078">
    <property type="protein sequence ID" value="WED42698.1"/>
    <property type="molecule type" value="Genomic_DNA"/>
</dbReference>
<dbReference type="Proteomes" id="UP001222087">
    <property type="component" value="Chromosome"/>
</dbReference>
<accession>A0ABY8AQ77</accession>
<protein>
    <recommendedName>
        <fullName evidence="4">Secreted protein</fullName>
    </recommendedName>
</protein>
<sequence length="103" mass="11798">MKTILFLWFMSMSFISSGAVIFIKGLPMALEHRNEVYILPPIVPANAITLYITMDGINKICVLDRHTNAVFEQINQVNFLLSGVKTEWNCYAYETTVIKVLPW</sequence>
<keyword evidence="3" id="KW-1185">Reference proteome</keyword>
<evidence type="ECO:0008006" key="4">
    <source>
        <dbReference type="Google" id="ProtNLM"/>
    </source>
</evidence>
<reference evidence="2 3" key="1">
    <citation type="submission" date="2023-02" db="EMBL/GenBank/DDBJ databases">
        <title>Genome Sequence of L. cardiaca H63T.</title>
        <authorList>
            <person name="Lopez A.E."/>
            <person name="Cianciotto N.P."/>
        </authorList>
    </citation>
    <scope>NUCLEOTIDE SEQUENCE [LARGE SCALE GENOMIC DNA]</scope>
    <source>
        <strain evidence="2 3">H63</strain>
    </source>
</reference>
<evidence type="ECO:0000313" key="3">
    <source>
        <dbReference type="Proteomes" id="UP001222087"/>
    </source>
</evidence>
<keyword evidence="1" id="KW-0812">Transmembrane</keyword>
<keyword evidence="1" id="KW-1133">Transmembrane helix</keyword>
<name>A0ABY8AQ77_9GAMM</name>
<proteinExistence type="predicted"/>